<feature type="compositionally biased region" description="Polar residues" evidence="1">
    <location>
        <begin position="280"/>
        <end position="292"/>
    </location>
</feature>
<dbReference type="InterPro" id="IPR058570">
    <property type="entry name" value="HROB_OB"/>
</dbReference>
<name>A0AAV3QVG6_LITER</name>
<dbReference type="InterPro" id="IPR028045">
    <property type="entry name" value="HROB"/>
</dbReference>
<evidence type="ECO:0000313" key="4">
    <source>
        <dbReference type="Proteomes" id="UP001454036"/>
    </source>
</evidence>
<accession>A0AAV3QVG6</accession>
<dbReference type="Pfam" id="PF15072">
    <property type="entry name" value="HROB"/>
    <property type="match status" value="1"/>
</dbReference>
<comment type="caution">
    <text evidence="3">The sequence shown here is derived from an EMBL/GenBank/DDBJ whole genome shotgun (WGS) entry which is preliminary data.</text>
</comment>
<dbReference type="AlphaFoldDB" id="A0AAV3QVG6"/>
<dbReference type="PANTHER" id="PTHR14523">
    <property type="entry name" value="UNCHARACTERIZED PROTEIN C17ORF53 HOMOLOG"/>
    <property type="match status" value="1"/>
</dbReference>
<feature type="region of interest" description="Disordered" evidence="1">
    <location>
        <begin position="262"/>
        <end position="292"/>
    </location>
</feature>
<evidence type="ECO:0000256" key="1">
    <source>
        <dbReference type="SAM" id="MobiDB-lite"/>
    </source>
</evidence>
<dbReference type="EMBL" id="BAABME010006004">
    <property type="protein sequence ID" value="GAA0167206.1"/>
    <property type="molecule type" value="Genomic_DNA"/>
</dbReference>
<dbReference type="Proteomes" id="UP001454036">
    <property type="component" value="Unassembled WGS sequence"/>
</dbReference>
<organism evidence="3 4">
    <name type="scientific">Lithospermum erythrorhizon</name>
    <name type="common">Purple gromwell</name>
    <name type="synonym">Lithospermum officinale var. erythrorhizon</name>
    <dbReference type="NCBI Taxonomy" id="34254"/>
    <lineage>
        <taxon>Eukaryota</taxon>
        <taxon>Viridiplantae</taxon>
        <taxon>Streptophyta</taxon>
        <taxon>Embryophyta</taxon>
        <taxon>Tracheophyta</taxon>
        <taxon>Spermatophyta</taxon>
        <taxon>Magnoliopsida</taxon>
        <taxon>eudicotyledons</taxon>
        <taxon>Gunneridae</taxon>
        <taxon>Pentapetalae</taxon>
        <taxon>asterids</taxon>
        <taxon>lamiids</taxon>
        <taxon>Boraginales</taxon>
        <taxon>Boraginaceae</taxon>
        <taxon>Boraginoideae</taxon>
        <taxon>Lithospermeae</taxon>
        <taxon>Lithospermum</taxon>
    </lineage>
</organism>
<evidence type="ECO:0000313" key="3">
    <source>
        <dbReference type="EMBL" id="GAA0167206.1"/>
    </source>
</evidence>
<feature type="region of interest" description="Disordered" evidence="1">
    <location>
        <begin position="309"/>
        <end position="335"/>
    </location>
</feature>
<dbReference type="GO" id="GO:0000725">
    <property type="term" value="P:recombinational repair"/>
    <property type="evidence" value="ECO:0007669"/>
    <property type="project" value="InterPro"/>
</dbReference>
<sequence>MEPWEISLDVDDSDLPSFLRPCKRLHHQTTTTTSRNERLIPGPAGQLQSAMLQKSHDRQNIDPDNDYVIPTQEYIRKAVQENSSEFDFDFQANAWMSAIQFLGEVDGVIPSTPLSSIKNCLNVGKVDRVVAVINSCTPNGFGGLMVTLKDPTGMVDASIHHRVLSESEFGKNLLIGSVVILQKVAVFAPSRNACYLNITLRNLIKVFAKDRNPCGKQVNAAYRFVAPEIECNEQTSRLDGMSSEHGTIKDIQEEARRFTPLRQVQNDSQREKENVHPRSPSFQKEVSINPSTNAAIEIPAKDKGGFEATAVSSTGAETKRDSRAQNQTQPLLARSSLPLYTDEQLHLLFANDDEDDGFGY</sequence>
<dbReference type="PANTHER" id="PTHR14523:SF1">
    <property type="entry name" value="HOMOLOGOUS RECOMBINATION OB-FOLD PROTEIN"/>
    <property type="match status" value="1"/>
</dbReference>
<keyword evidence="4" id="KW-1185">Reference proteome</keyword>
<feature type="domain" description="Homologous recombination OB-fold protein OB-fold" evidence="2">
    <location>
        <begin position="125"/>
        <end position="209"/>
    </location>
</feature>
<reference evidence="3 4" key="1">
    <citation type="submission" date="2024-01" db="EMBL/GenBank/DDBJ databases">
        <title>The complete chloroplast genome sequence of Lithospermum erythrorhizon: insights into the phylogenetic relationship among Boraginaceae species and the maternal lineages of purple gromwells.</title>
        <authorList>
            <person name="Okada T."/>
            <person name="Watanabe K."/>
        </authorList>
    </citation>
    <scope>NUCLEOTIDE SEQUENCE [LARGE SCALE GENOMIC DNA]</scope>
</reference>
<protein>
    <recommendedName>
        <fullName evidence="2">Homologous recombination OB-fold protein OB-fold domain-containing protein</fullName>
    </recommendedName>
</protein>
<proteinExistence type="predicted"/>
<gene>
    <name evidence="3" type="ORF">LIER_22190</name>
</gene>
<evidence type="ECO:0000259" key="2">
    <source>
        <dbReference type="Pfam" id="PF15072"/>
    </source>
</evidence>